<dbReference type="STRING" id="1306406.J116_006320"/>
<organism evidence="2 3">
    <name type="scientific">Streptomyces thermolilacinus SPC6</name>
    <dbReference type="NCBI Taxonomy" id="1306406"/>
    <lineage>
        <taxon>Bacteria</taxon>
        <taxon>Bacillati</taxon>
        <taxon>Actinomycetota</taxon>
        <taxon>Actinomycetes</taxon>
        <taxon>Kitasatosporales</taxon>
        <taxon>Streptomycetaceae</taxon>
        <taxon>Streptomyces</taxon>
    </lineage>
</organism>
<dbReference type="EMBL" id="ASHX02000001">
    <property type="protein sequence ID" value="OEJ94139.1"/>
    <property type="molecule type" value="Genomic_DNA"/>
</dbReference>
<protein>
    <recommendedName>
        <fullName evidence="1">ESAT-6-like protein</fullName>
    </recommendedName>
</protein>
<keyword evidence="3" id="KW-1185">Reference proteome</keyword>
<evidence type="ECO:0000313" key="2">
    <source>
        <dbReference type="EMBL" id="OEJ94139.1"/>
    </source>
</evidence>
<comment type="caution">
    <text evidence="2">The sequence shown here is derived from an EMBL/GenBank/DDBJ whole genome shotgun (WGS) entry which is preliminary data.</text>
</comment>
<dbReference type="RefSeq" id="WP_023586245.1">
    <property type="nucleotide sequence ID" value="NZ_ASHX02000001.1"/>
</dbReference>
<dbReference type="eggNOG" id="COG4842">
    <property type="taxonomic scope" value="Bacteria"/>
</dbReference>
<dbReference type="OrthoDB" id="3387628at2"/>
<proteinExistence type="inferred from homology"/>
<dbReference type="NCBIfam" id="TIGR03930">
    <property type="entry name" value="WXG100_ESAT6"/>
    <property type="match status" value="1"/>
</dbReference>
<comment type="similarity">
    <text evidence="1">Belongs to the WXG100 family.</text>
</comment>
<dbReference type="Proteomes" id="UP000095329">
    <property type="component" value="Unassembled WGS sequence"/>
</dbReference>
<dbReference type="AlphaFoldDB" id="A0A1D3DPA0"/>
<dbReference type="Gene3D" id="1.10.287.1060">
    <property type="entry name" value="ESAT-6-like"/>
    <property type="match status" value="1"/>
</dbReference>
<evidence type="ECO:0000256" key="1">
    <source>
        <dbReference type="RuleBase" id="RU362001"/>
    </source>
</evidence>
<sequence length="101" mass="11793">MSEDLGTKVRYSSVTAMAERLRFLAKDTYEDLQRMEQAIKVVTDTWDGEAHREYLVLQKKYRARASHMREQLNQISKIIEEGKGKYQATDKKASQLFTEGF</sequence>
<gene>
    <name evidence="2" type="ORF">J116_006320</name>
</gene>
<reference evidence="2 3" key="1">
    <citation type="journal article" date="2013" name="Genome Announc.">
        <title>Genome Sequence of Streptomyces violaceusniger Strain SPC6, a Halotolerant Streptomycete That Exhibits Rapid Growth and Development.</title>
        <authorList>
            <person name="Chen X."/>
            <person name="Zhang B."/>
            <person name="Zhang W."/>
            <person name="Wu X."/>
            <person name="Zhang M."/>
            <person name="Chen T."/>
            <person name="Liu G."/>
            <person name="Dyson P."/>
        </authorList>
    </citation>
    <scope>NUCLEOTIDE SEQUENCE [LARGE SCALE GENOMIC DNA]</scope>
    <source>
        <strain evidence="2 3">SPC6</strain>
    </source>
</reference>
<accession>A0A1D3DPA0</accession>
<dbReference type="InterPro" id="IPR036689">
    <property type="entry name" value="ESAT-6-like_sf"/>
</dbReference>
<evidence type="ECO:0000313" key="3">
    <source>
        <dbReference type="Proteomes" id="UP000095329"/>
    </source>
</evidence>
<name>A0A1D3DPA0_9ACTN</name>
<dbReference type="Pfam" id="PF06013">
    <property type="entry name" value="WXG100"/>
    <property type="match status" value="1"/>
</dbReference>
<dbReference type="InterPro" id="IPR010310">
    <property type="entry name" value="T7SS_ESAT-6-like"/>
</dbReference>
<dbReference type="SUPFAM" id="SSF140453">
    <property type="entry name" value="EsxAB dimer-like"/>
    <property type="match status" value="1"/>
</dbReference>